<keyword evidence="6 13" id="KW-0237">DNA synthesis</keyword>
<protein>
    <recommendedName>
        <fullName evidence="4 13">Vitamin B12-dependent ribonucleotide reductase</fullName>
        <ecNumber evidence="3 13">1.17.4.1</ecNumber>
    </recommendedName>
</protein>
<sequence>MAYTFKSDVKFTPGGLDELLALDRYVVSTNNSNVIDVDDTVVVLVDKQKDIRKVGTVVHKGTNTFTIESREGDTYTVDAEMVSKPLEHTPQELWERWSYGAASVETDEKVRMVMLDRYRKLLDGFGYSPGGRIQLMLGQELRTGVKANLTGYNCFVLGTPQPSNVAVDQFINVLKAAHEEAMTMRVGGGVGFNISEIQTISGAGDIKIEFNLPVDHKDYDELQDKIKIGKFAHVHINDEKYGDFYSSLKYIVDDSIEGLFTAMIDMVKYAYERPSKPITLDFSRVRHRRAIVKGVNGRSSGAVSWMELFDLIVSLLKQDEIDAVDFAEVFSTVTNLIEQGGSRRGALMLILEMRRRGIVRKFITRKRTVGKLTGANISVGIDDAFMDQLDAGDEDATELWNLITESAWSSAEPGIVWLERCNAESNSWYFNPLVATNPCGEQPLPQYGVCNLGHIVLPRYAKGERIGQYKMDWDALEYAARTGLRFQDAVIDYTDYFLPQNRDVQLSERRVGMGTMGLGTLLILLGIKYGSPESVEFIDELYSKIAYWAYDESIKLASEKGSFAKFEYEKFIQSGFMKRLTKRYPDLLPKLKEHGIRNVTILTQAPTGSTGTMIDNLQGYDTSTGIEPYFSWSYWRASRGGGVTEQAVELVAKYRAENGLSDTDPLPDYFVTAMELTPEEHVRVQAACQKWVDSAISKTANAPSDYTVEDVDKLYRLGYKLGLKGITIYRDGSRQAQVLATNEEDAKLESHIEAEKIEEAKSGASADDTPQPKITKRPARLFGFTEKVRVPLNSDGKFGKVYITINVDADNGLPVEVFVNANDAELRSTGAALGRMTTQFLRFGCTQDNVEQAVKHLRKGEHMGTLPFVIASLLERVAYGKIAFPGVPQQKPKLALRECPKCNENTYDKGSCVCVSCGYSSCN</sequence>
<dbReference type="GO" id="GO:0071897">
    <property type="term" value="P:DNA biosynthetic process"/>
    <property type="evidence" value="ECO:0007669"/>
    <property type="project" value="UniProtKB-KW"/>
</dbReference>
<feature type="domain" description="TSCPD" evidence="15">
    <location>
        <begin position="797"/>
        <end position="876"/>
    </location>
</feature>
<dbReference type="InterPro" id="IPR000788">
    <property type="entry name" value="RNR_lg_C"/>
</dbReference>
<keyword evidence="7 13" id="KW-0547">Nucleotide-binding</keyword>
<dbReference type="STRING" id="1356854.N007_05625"/>
<dbReference type="Gene3D" id="3.30.1620.10">
    <property type="entry name" value="b-12 dependent (class ii) ribonucleotide reductase, Chain A, Domain 2"/>
    <property type="match status" value="1"/>
</dbReference>
<keyword evidence="17" id="KW-1185">Reference proteome</keyword>
<dbReference type="Pfam" id="PF12637">
    <property type="entry name" value="TSCPD"/>
    <property type="match status" value="1"/>
</dbReference>
<proteinExistence type="inferred from homology"/>
<dbReference type="EMBL" id="CP080467">
    <property type="protein sequence ID" value="UNO47958.1"/>
    <property type="molecule type" value="Genomic_DNA"/>
</dbReference>
<evidence type="ECO:0000259" key="14">
    <source>
        <dbReference type="Pfam" id="PF02867"/>
    </source>
</evidence>
<dbReference type="PANTHER" id="PTHR43371:SF1">
    <property type="entry name" value="RIBONUCLEOSIDE-DIPHOSPHATE REDUCTASE"/>
    <property type="match status" value="1"/>
</dbReference>
<evidence type="ECO:0000256" key="10">
    <source>
        <dbReference type="ARBA" id="ARBA00023285"/>
    </source>
</evidence>
<dbReference type="OrthoDB" id="9762933at2"/>
<feature type="domain" description="Ribonucleotide reductase large subunit C-terminal" evidence="14">
    <location>
        <begin position="395"/>
        <end position="729"/>
    </location>
</feature>
<organism evidence="16 17">
    <name type="scientific">Alicyclobacillus acidoterrestris (strain ATCC 49025 / DSM 3922 / CIP 106132 / NCIMB 13137 / GD3B)</name>
    <dbReference type="NCBI Taxonomy" id="1356854"/>
    <lineage>
        <taxon>Bacteria</taxon>
        <taxon>Bacillati</taxon>
        <taxon>Bacillota</taxon>
        <taxon>Bacilli</taxon>
        <taxon>Bacillales</taxon>
        <taxon>Alicyclobacillaceae</taxon>
        <taxon>Alicyclobacillus</taxon>
    </lineage>
</organism>
<dbReference type="CDD" id="cd02888">
    <property type="entry name" value="RNR_II_dimer"/>
    <property type="match status" value="1"/>
</dbReference>
<evidence type="ECO:0000256" key="6">
    <source>
        <dbReference type="ARBA" id="ARBA00022634"/>
    </source>
</evidence>
<evidence type="ECO:0000256" key="3">
    <source>
        <dbReference type="ARBA" id="ARBA00012274"/>
    </source>
</evidence>
<evidence type="ECO:0000256" key="4">
    <source>
        <dbReference type="ARBA" id="ARBA00014409"/>
    </source>
</evidence>
<dbReference type="GO" id="GO:0031419">
    <property type="term" value="F:cobalamin binding"/>
    <property type="evidence" value="ECO:0007669"/>
    <property type="project" value="UniProtKB-KW"/>
</dbReference>
<gene>
    <name evidence="16" type="ORF">K1I37_14885</name>
</gene>
<dbReference type="Proteomes" id="UP000829401">
    <property type="component" value="Chromosome"/>
</dbReference>
<dbReference type="InterPro" id="IPR050862">
    <property type="entry name" value="RdRp_reductase_class-2"/>
</dbReference>
<dbReference type="InterPro" id="IPR013344">
    <property type="entry name" value="RNR_NrdJ/NrdZ"/>
</dbReference>
<evidence type="ECO:0000256" key="1">
    <source>
        <dbReference type="ARBA" id="ARBA00001922"/>
    </source>
</evidence>
<comment type="catalytic activity">
    <reaction evidence="12 13">
        <text>a 2'-deoxyribonucleoside 5'-diphosphate + [thioredoxin]-disulfide + H2O = a ribonucleoside 5'-diphosphate + [thioredoxin]-dithiol</text>
        <dbReference type="Rhea" id="RHEA:23252"/>
        <dbReference type="Rhea" id="RHEA-COMP:10698"/>
        <dbReference type="Rhea" id="RHEA-COMP:10700"/>
        <dbReference type="ChEBI" id="CHEBI:15377"/>
        <dbReference type="ChEBI" id="CHEBI:29950"/>
        <dbReference type="ChEBI" id="CHEBI:50058"/>
        <dbReference type="ChEBI" id="CHEBI:57930"/>
        <dbReference type="ChEBI" id="CHEBI:73316"/>
        <dbReference type="EC" id="1.17.4.1"/>
    </reaction>
</comment>
<keyword evidence="5 13" id="KW-0846">Cobalamin</keyword>
<dbReference type="PRINTS" id="PR01183">
    <property type="entry name" value="RIBORDTASEM1"/>
</dbReference>
<comment type="function">
    <text evidence="11 13">Catalyzes the reduction of ribonucleotides to deoxyribonucleotides. May function to provide a pool of deoxyribonucleotide precursors for DNA repair during oxygen limitation and/or for immediate growth after restoration of oxygen.</text>
</comment>
<evidence type="ECO:0000256" key="12">
    <source>
        <dbReference type="ARBA" id="ARBA00047754"/>
    </source>
</evidence>
<evidence type="ECO:0000256" key="9">
    <source>
        <dbReference type="ARBA" id="ARBA00023157"/>
    </source>
</evidence>
<dbReference type="InterPro" id="IPR024434">
    <property type="entry name" value="TSCPD_dom"/>
</dbReference>
<dbReference type="RefSeq" id="WP_021296168.1">
    <property type="nucleotide sequence ID" value="NZ_AURB01000124.1"/>
</dbReference>
<reference evidence="17" key="1">
    <citation type="journal article" date="2022" name="G3 (Bethesda)">
        <title>Unveiling the complete genome sequence of Alicyclobacillus acidoterrestris DSM 3922T, a taint-producing strain.</title>
        <authorList>
            <person name="Leonardo I.C."/>
            <person name="Barreto Crespo M.T."/>
            <person name="Gaspar F.B."/>
        </authorList>
    </citation>
    <scope>NUCLEOTIDE SEQUENCE [LARGE SCALE GENOMIC DNA]</scope>
    <source>
        <strain evidence="17">DSM 3922</strain>
    </source>
</reference>
<dbReference type="KEGG" id="aaco:K1I37_14885"/>
<evidence type="ECO:0000256" key="7">
    <source>
        <dbReference type="ARBA" id="ARBA00022741"/>
    </source>
</evidence>
<dbReference type="GO" id="GO:0000166">
    <property type="term" value="F:nucleotide binding"/>
    <property type="evidence" value="ECO:0007669"/>
    <property type="project" value="UniProtKB-KW"/>
</dbReference>
<evidence type="ECO:0000256" key="11">
    <source>
        <dbReference type="ARBA" id="ARBA00025437"/>
    </source>
</evidence>
<dbReference type="eggNOG" id="COG0209">
    <property type="taxonomic scope" value="Bacteria"/>
</dbReference>
<dbReference type="SUPFAM" id="SSF51998">
    <property type="entry name" value="PFL-like glycyl radical enzymes"/>
    <property type="match status" value="1"/>
</dbReference>
<evidence type="ECO:0000313" key="17">
    <source>
        <dbReference type="Proteomes" id="UP000829401"/>
    </source>
</evidence>
<name>T0C3Z5_ALIAG</name>
<accession>A0A9E6ZGC3</accession>
<dbReference type="GO" id="GO:0004748">
    <property type="term" value="F:ribonucleoside-diphosphate reductase activity, thioredoxin disulfide as acceptor"/>
    <property type="evidence" value="ECO:0007669"/>
    <property type="project" value="UniProtKB-EC"/>
</dbReference>
<keyword evidence="9" id="KW-1015">Disulfide bond</keyword>
<feature type="domain" description="Ribonucleotide reductase large subunit C-terminal" evidence="14">
    <location>
        <begin position="324"/>
        <end position="392"/>
    </location>
</feature>
<comment type="cofactor">
    <cofactor evidence="1 13">
        <name>adenosylcob(III)alamin</name>
        <dbReference type="ChEBI" id="CHEBI:18408"/>
    </cofactor>
</comment>
<dbReference type="EC" id="1.17.4.1" evidence="3 13"/>
<evidence type="ECO:0000256" key="8">
    <source>
        <dbReference type="ARBA" id="ARBA00023002"/>
    </source>
</evidence>
<evidence type="ECO:0000313" key="16">
    <source>
        <dbReference type="EMBL" id="UNO47958.1"/>
    </source>
</evidence>
<accession>T0C3Z5</accession>
<evidence type="ECO:0000256" key="2">
    <source>
        <dbReference type="ARBA" id="ARBA00007405"/>
    </source>
</evidence>
<dbReference type="Pfam" id="PF02867">
    <property type="entry name" value="Ribonuc_red_lgC"/>
    <property type="match status" value="2"/>
</dbReference>
<evidence type="ECO:0000256" key="5">
    <source>
        <dbReference type="ARBA" id="ARBA00022628"/>
    </source>
</evidence>
<evidence type="ECO:0000256" key="13">
    <source>
        <dbReference type="RuleBase" id="RU364064"/>
    </source>
</evidence>
<dbReference type="NCBIfam" id="TIGR02504">
    <property type="entry name" value="NrdJ_Z"/>
    <property type="match status" value="1"/>
</dbReference>
<dbReference type="PANTHER" id="PTHR43371">
    <property type="entry name" value="VITAMIN B12-DEPENDENT RIBONUCLEOTIDE REDUCTASE"/>
    <property type="match status" value="1"/>
</dbReference>
<keyword evidence="8 13" id="KW-0560">Oxidoreductase</keyword>
<dbReference type="AlphaFoldDB" id="T0C3Z5"/>
<dbReference type="Gene3D" id="3.20.70.20">
    <property type="match status" value="2"/>
</dbReference>
<keyword evidence="10 13" id="KW-0170">Cobalt</keyword>
<comment type="similarity">
    <text evidence="2 13">Belongs to the ribonucleoside diphosphate reductase class-2 family.</text>
</comment>
<evidence type="ECO:0000259" key="15">
    <source>
        <dbReference type="Pfam" id="PF12637"/>
    </source>
</evidence>